<evidence type="ECO:0000256" key="1">
    <source>
        <dbReference type="ARBA" id="ARBA00022842"/>
    </source>
</evidence>
<proteinExistence type="predicted"/>
<dbReference type="EMBL" id="BMGJ01000009">
    <property type="protein sequence ID" value="GGD68548.1"/>
    <property type="molecule type" value="Genomic_DNA"/>
</dbReference>
<dbReference type="RefSeq" id="WP_099035070.1">
    <property type="nucleotide sequence ID" value="NZ_BMGJ01000009.1"/>
</dbReference>
<accession>A0ABQ1RHV0</accession>
<evidence type="ECO:0000313" key="4">
    <source>
        <dbReference type="Proteomes" id="UP000614272"/>
    </source>
</evidence>
<name>A0ABQ1RHV0_9ALTE</name>
<dbReference type="InterPro" id="IPR029044">
    <property type="entry name" value="Nucleotide-diphossugar_trans"/>
</dbReference>
<evidence type="ECO:0000259" key="2">
    <source>
        <dbReference type="Pfam" id="PF12804"/>
    </source>
</evidence>
<sequence length="196" mass="21836">MSIAAIMLAAGQSRRFGAIKQLAEIRNKPMICHALAQLPADLNPVYLVLGAHWQQISDVVQRHCEFGKIKRIIAPHWQKGMGYSLNFAISQLAPDIERVLVCLADQVDIRESDYARLMALSDQYPKNIVAAYYQHTLGVPAIFCKADFNALMQLTGDKGAKALLYNSGDRVVKCELPRAAKDIDRQQDLTREILSG</sequence>
<dbReference type="Pfam" id="PF12804">
    <property type="entry name" value="NTP_transf_3"/>
    <property type="match status" value="1"/>
</dbReference>
<keyword evidence="1" id="KW-0460">Magnesium</keyword>
<reference evidence="4" key="1">
    <citation type="journal article" date="2019" name="Int. J. Syst. Evol. Microbiol.">
        <title>The Global Catalogue of Microorganisms (GCM) 10K type strain sequencing project: providing services to taxonomists for standard genome sequencing and annotation.</title>
        <authorList>
            <consortium name="The Broad Institute Genomics Platform"/>
            <consortium name="The Broad Institute Genome Sequencing Center for Infectious Disease"/>
            <person name="Wu L."/>
            <person name="Ma J."/>
        </authorList>
    </citation>
    <scope>NUCLEOTIDE SEQUENCE [LARGE SCALE GENOMIC DNA]</scope>
    <source>
        <strain evidence="4">CGMCC 1.12923</strain>
    </source>
</reference>
<dbReference type="PANTHER" id="PTHR43777:SF1">
    <property type="entry name" value="MOLYBDENUM COFACTOR CYTIDYLYLTRANSFERASE"/>
    <property type="match status" value="1"/>
</dbReference>
<protein>
    <submittedName>
        <fullName evidence="3">Xanthine dehydrogenase</fullName>
    </submittedName>
</protein>
<dbReference type="SUPFAM" id="SSF53448">
    <property type="entry name" value="Nucleotide-diphospho-sugar transferases"/>
    <property type="match status" value="1"/>
</dbReference>
<dbReference type="CDD" id="cd04182">
    <property type="entry name" value="GT_2_like_f"/>
    <property type="match status" value="1"/>
</dbReference>
<organism evidence="3 4">
    <name type="scientific">Lacimicrobium alkaliphilum</name>
    <dbReference type="NCBI Taxonomy" id="1526571"/>
    <lineage>
        <taxon>Bacteria</taxon>
        <taxon>Pseudomonadati</taxon>
        <taxon>Pseudomonadota</taxon>
        <taxon>Gammaproteobacteria</taxon>
        <taxon>Alteromonadales</taxon>
        <taxon>Alteromonadaceae</taxon>
        <taxon>Lacimicrobium</taxon>
    </lineage>
</organism>
<dbReference type="Proteomes" id="UP000614272">
    <property type="component" value="Unassembled WGS sequence"/>
</dbReference>
<gene>
    <name evidence="3" type="primary">mocA</name>
    <name evidence="3" type="ORF">GCM10011357_24490</name>
</gene>
<dbReference type="Gene3D" id="3.90.550.10">
    <property type="entry name" value="Spore Coat Polysaccharide Biosynthesis Protein SpsA, Chain A"/>
    <property type="match status" value="1"/>
</dbReference>
<feature type="domain" description="MobA-like NTP transferase" evidence="2">
    <location>
        <begin position="5"/>
        <end position="166"/>
    </location>
</feature>
<evidence type="ECO:0000313" key="3">
    <source>
        <dbReference type="EMBL" id="GGD68548.1"/>
    </source>
</evidence>
<comment type="caution">
    <text evidence="3">The sequence shown here is derived from an EMBL/GenBank/DDBJ whole genome shotgun (WGS) entry which is preliminary data.</text>
</comment>
<dbReference type="InterPro" id="IPR025877">
    <property type="entry name" value="MobA-like_NTP_Trfase"/>
</dbReference>
<dbReference type="PANTHER" id="PTHR43777">
    <property type="entry name" value="MOLYBDENUM COFACTOR CYTIDYLYLTRANSFERASE"/>
    <property type="match status" value="1"/>
</dbReference>
<keyword evidence="4" id="KW-1185">Reference proteome</keyword>